<dbReference type="Pfam" id="PF13742">
    <property type="entry name" value="tRNA_anti_2"/>
    <property type="match status" value="1"/>
</dbReference>
<dbReference type="GO" id="GO:0008855">
    <property type="term" value="F:exodeoxyribonuclease VII activity"/>
    <property type="evidence" value="ECO:0007669"/>
    <property type="project" value="UniProtKB-UniRule"/>
</dbReference>
<evidence type="ECO:0000259" key="8">
    <source>
        <dbReference type="Pfam" id="PF13742"/>
    </source>
</evidence>
<dbReference type="InterPro" id="IPR003753">
    <property type="entry name" value="Exonuc_VII_L"/>
</dbReference>
<keyword evidence="1 5" id="KW-0963">Cytoplasm</keyword>
<comment type="subunit">
    <text evidence="5">Heterooligomer composed of large and small subunits.</text>
</comment>
<dbReference type="Proteomes" id="UP000441399">
    <property type="component" value="Unassembled WGS sequence"/>
</dbReference>
<keyword evidence="2 5" id="KW-0540">Nuclease</keyword>
<dbReference type="GO" id="GO:0009318">
    <property type="term" value="C:exodeoxyribonuclease VII complex"/>
    <property type="evidence" value="ECO:0007669"/>
    <property type="project" value="UniProtKB-UniRule"/>
</dbReference>
<accession>A0A5S9MZ23</accession>
<keyword evidence="10" id="KW-1185">Reference proteome</keyword>
<dbReference type="HAMAP" id="MF_00378">
    <property type="entry name" value="Exonuc_7_L"/>
    <property type="match status" value="1"/>
</dbReference>
<dbReference type="InterPro" id="IPR025824">
    <property type="entry name" value="OB-fold_nuc-bd_dom"/>
</dbReference>
<feature type="domain" description="Exonuclease VII large subunit C-terminal" evidence="7">
    <location>
        <begin position="128"/>
        <end position="447"/>
    </location>
</feature>
<dbReference type="PANTHER" id="PTHR30008">
    <property type="entry name" value="EXODEOXYRIBONUCLEASE 7 LARGE SUBUNIT"/>
    <property type="match status" value="1"/>
</dbReference>
<dbReference type="AlphaFoldDB" id="A0A5S9MZ23"/>
<evidence type="ECO:0000313" key="9">
    <source>
        <dbReference type="EMBL" id="CAA0082770.1"/>
    </source>
</evidence>
<dbReference type="GO" id="GO:0003676">
    <property type="term" value="F:nucleic acid binding"/>
    <property type="evidence" value="ECO:0007669"/>
    <property type="project" value="InterPro"/>
</dbReference>
<evidence type="ECO:0000256" key="2">
    <source>
        <dbReference type="ARBA" id="ARBA00022722"/>
    </source>
</evidence>
<keyword evidence="3 5" id="KW-0378">Hydrolase</keyword>
<evidence type="ECO:0000256" key="3">
    <source>
        <dbReference type="ARBA" id="ARBA00022801"/>
    </source>
</evidence>
<evidence type="ECO:0000259" key="7">
    <source>
        <dbReference type="Pfam" id="PF02601"/>
    </source>
</evidence>
<comment type="subcellular location">
    <subcellularLocation>
        <location evidence="5 6">Cytoplasm</location>
    </subcellularLocation>
</comment>
<evidence type="ECO:0000313" key="10">
    <source>
        <dbReference type="Proteomes" id="UP000441399"/>
    </source>
</evidence>
<dbReference type="Pfam" id="PF02601">
    <property type="entry name" value="Exonuc_VII_L"/>
    <property type="match status" value="1"/>
</dbReference>
<proteinExistence type="inferred from homology"/>
<dbReference type="InterPro" id="IPR020579">
    <property type="entry name" value="Exonuc_VII_lsu_C"/>
</dbReference>
<evidence type="ECO:0000256" key="5">
    <source>
        <dbReference type="HAMAP-Rule" id="MF_00378"/>
    </source>
</evidence>
<dbReference type="OrthoDB" id="9802795at2"/>
<comment type="catalytic activity">
    <reaction evidence="5 6">
        <text>Exonucleolytic cleavage in either 5'- to 3'- or 3'- to 5'-direction to yield nucleoside 5'-phosphates.</text>
        <dbReference type="EC" id="3.1.11.6"/>
    </reaction>
</comment>
<dbReference type="GO" id="GO:0006308">
    <property type="term" value="P:DNA catabolic process"/>
    <property type="evidence" value="ECO:0007669"/>
    <property type="project" value="UniProtKB-UniRule"/>
</dbReference>
<reference evidence="9 10" key="1">
    <citation type="submission" date="2019-11" db="EMBL/GenBank/DDBJ databases">
        <authorList>
            <person name="Holert J."/>
        </authorList>
    </citation>
    <scope>NUCLEOTIDE SEQUENCE [LARGE SCALE GENOMIC DNA]</scope>
    <source>
        <strain evidence="9">SB11_3</strain>
    </source>
</reference>
<dbReference type="NCBIfam" id="TIGR00237">
    <property type="entry name" value="xseA"/>
    <property type="match status" value="1"/>
</dbReference>
<feature type="domain" description="OB-fold nucleic acid binding" evidence="8">
    <location>
        <begin position="12"/>
        <end position="105"/>
    </location>
</feature>
<comment type="function">
    <text evidence="5">Bidirectionally degrades single-stranded DNA into large acid-insoluble oligonucleotides, which are then degraded further into small acid-soluble oligonucleotides.</text>
</comment>
<comment type="similarity">
    <text evidence="5 6">Belongs to the XseA family.</text>
</comment>
<dbReference type="EC" id="3.1.11.6" evidence="5"/>
<dbReference type="EMBL" id="CACSIO010000001">
    <property type="protein sequence ID" value="CAA0082770.1"/>
    <property type="molecule type" value="Genomic_DNA"/>
</dbReference>
<name>A0A5S9MZ23_9GAMM</name>
<protein>
    <recommendedName>
        <fullName evidence="5">Exodeoxyribonuclease 7 large subunit</fullName>
        <ecNumber evidence="5">3.1.11.6</ecNumber>
    </recommendedName>
    <alternativeName>
        <fullName evidence="5">Exodeoxyribonuclease VII large subunit</fullName>
        <shortName evidence="5">Exonuclease VII large subunit</shortName>
    </alternativeName>
</protein>
<sequence length="459" mass="51371">MNRTVNPQQPVLSVSELNQYAKGVLEMHVGKIAVQGEISNFSRPASGHWYFTLKDSQAQIRCAMFRNKNQFIRTQAGNGMEVILHGSVSLYPNRGDYQLIVDYMEESGLGALQRRFEQLKQKLQHEGLFNQQHKKPLPRQARHIAVITSATGAAIRDILSVLQARFPALRVTLIPTSVQGEQSVGEIVTAIGRANQWQHSHPDDPFDAVIIGRGGGSLEDLWSFNEESVVRAIYTCDIPVISAVGHETDVTLSDLVADVRAPTPSAAAEMISPDKHQLAQQLDFLERQLLQLTTARIGTLRHNLLKKRQQLIHPGERILGFKAAFAEKQTQLEHLQRQQVLQQRLNLQTIANQLNEHQPKHKLESKRQQVSSLLKRLQQASQSNLTTTKNRLAQQANLLDAVSPLATLKRGYAIVENDQNQVIRTYTQVTTGDCIKARLAHGEIHCKVIATETTDPQPN</sequence>
<keyword evidence="4 5" id="KW-0269">Exonuclease</keyword>
<organism evidence="9 10">
    <name type="scientific">BD1-7 clade bacterium</name>
    <dbReference type="NCBI Taxonomy" id="2029982"/>
    <lineage>
        <taxon>Bacteria</taxon>
        <taxon>Pseudomonadati</taxon>
        <taxon>Pseudomonadota</taxon>
        <taxon>Gammaproteobacteria</taxon>
        <taxon>Cellvibrionales</taxon>
        <taxon>Spongiibacteraceae</taxon>
        <taxon>BD1-7 clade</taxon>
    </lineage>
</organism>
<evidence type="ECO:0000256" key="1">
    <source>
        <dbReference type="ARBA" id="ARBA00022490"/>
    </source>
</evidence>
<dbReference type="CDD" id="cd04489">
    <property type="entry name" value="ExoVII_LU_OBF"/>
    <property type="match status" value="1"/>
</dbReference>
<evidence type="ECO:0000256" key="6">
    <source>
        <dbReference type="RuleBase" id="RU004355"/>
    </source>
</evidence>
<gene>
    <name evidence="5 9" type="primary">xseA</name>
    <name evidence="9" type="ORF">OPDIPICF_00453</name>
</gene>
<evidence type="ECO:0000256" key="4">
    <source>
        <dbReference type="ARBA" id="ARBA00022839"/>
    </source>
</evidence>
<dbReference type="GO" id="GO:0005737">
    <property type="term" value="C:cytoplasm"/>
    <property type="evidence" value="ECO:0007669"/>
    <property type="project" value="UniProtKB-SubCell"/>
</dbReference>
<dbReference type="PANTHER" id="PTHR30008:SF0">
    <property type="entry name" value="EXODEOXYRIBONUCLEASE 7 LARGE SUBUNIT"/>
    <property type="match status" value="1"/>
</dbReference>